<organism evidence="1 2">
    <name type="scientific">Vreelandella neptunia</name>
    <dbReference type="NCBI Taxonomy" id="115551"/>
    <lineage>
        <taxon>Bacteria</taxon>
        <taxon>Pseudomonadati</taxon>
        <taxon>Pseudomonadota</taxon>
        <taxon>Gammaproteobacteria</taxon>
        <taxon>Oceanospirillales</taxon>
        <taxon>Halomonadaceae</taxon>
        <taxon>Vreelandella</taxon>
    </lineage>
</organism>
<dbReference type="Proteomes" id="UP001320609">
    <property type="component" value="Unassembled WGS sequence"/>
</dbReference>
<sequence length="83" mass="9389">MNNKIQLDSNNGKFTKKALHQLEETGLAIVVDDEVCYYHVEAKSYLLCASTDDVHMAVKIILSNVDKEYLEKLVDKESISLSK</sequence>
<name>A0ABS9S9T1_9GAMM</name>
<protein>
    <submittedName>
        <fullName evidence="1">Uncharacterized protein</fullName>
    </submittedName>
</protein>
<gene>
    <name evidence="1" type="ORF">MLE19_16140</name>
</gene>
<comment type="caution">
    <text evidence="1">The sequence shown here is derived from an EMBL/GenBank/DDBJ whole genome shotgun (WGS) entry which is preliminary data.</text>
</comment>
<dbReference type="RefSeq" id="WP_240719160.1">
    <property type="nucleotide sequence ID" value="NZ_JAKVTW010000013.1"/>
</dbReference>
<evidence type="ECO:0000313" key="2">
    <source>
        <dbReference type="Proteomes" id="UP001320609"/>
    </source>
</evidence>
<reference evidence="1 2" key="1">
    <citation type="submission" date="2022-03" db="EMBL/GenBank/DDBJ databases">
        <title>Genomic signatures underlying metal tolerance in selected Arctic bacterial isolates.</title>
        <authorList>
            <person name="Thomas F.A."/>
            <person name="Venkatachalam S."/>
            <person name="Krishnan K.P."/>
        </authorList>
    </citation>
    <scope>NUCLEOTIDE SEQUENCE [LARGE SCALE GENOMIC DNA]</scope>
    <source>
        <strain evidence="1 2">HM116</strain>
    </source>
</reference>
<keyword evidence="2" id="KW-1185">Reference proteome</keyword>
<dbReference type="EMBL" id="JAKVTW010000013">
    <property type="protein sequence ID" value="MCH4812866.1"/>
    <property type="molecule type" value="Genomic_DNA"/>
</dbReference>
<proteinExistence type="predicted"/>
<evidence type="ECO:0000313" key="1">
    <source>
        <dbReference type="EMBL" id="MCH4812866.1"/>
    </source>
</evidence>
<accession>A0ABS9S9T1</accession>